<dbReference type="Proteomes" id="UP000652681">
    <property type="component" value="Unassembled WGS sequence"/>
</dbReference>
<evidence type="ECO:0000313" key="1">
    <source>
        <dbReference type="EMBL" id="MBC9812796.1"/>
    </source>
</evidence>
<comment type="caution">
    <text evidence="1">The sequence shown here is derived from an EMBL/GenBank/DDBJ whole genome shotgun (WGS) entry which is preliminary data.</text>
</comment>
<accession>A0A8J6P9M8</accession>
<protein>
    <submittedName>
        <fullName evidence="1">Uncharacterized protein</fullName>
    </submittedName>
</protein>
<keyword evidence="2" id="KW-1185">Reference proteome</keyword>
<dbReference type="EMBL" id="JACVEL010000006">
    <property type="protein sequence ID" value="MBC9812796.1"/>
    <property type="molecule type" value="Genomic_DNA"/>
</dbReference>
<gene>
    <name evidence="1" type="ORF">H9Y05_09970</name>
</gene>
<name>A0A8J6P9M8_9FLAO</name>
<organism evidence="1 2">
    <name type="scientific">Taishania pollutisoli</name>
    <dbReference type="NCBI Taxonomy" id="2766479"/>
    <lineage>
        <taxon>Bacteria</taxon>
        <taxon>Pseudomonadati</taxon>
        <taxon>Bacteroidota</taxon>
        <taxon>Flavobacteriia</taxon>
        <taxon>Flavobacteriales</taxon>
        <taxon>Crocinitomicaceae</taxon>
        <taxon>Taishania</taxon>
    </lineage>
</organism>
<dbReference type="RefSeq" id="WP_216714195.1">
    <property type="nucleotide sequence ID" value="NZ_JACVEL010000006.1"/>
</dbReference>
<reference evidence="1" key="1">
    <citation type="submission" date="2020-09" db="EMBL/GenBank/DDBJ databases">
        <title>Taishania pollutisoli gen. nov., sp. nov., Isolated from Tetrabromobisphenol A-Contaminated Soil.</title>
        <authorList>
            <person name="Chen Q."/>
        </authorList>
    </citation>
    <scope>NUCLEOTIDE SEQUENCE</scope>
    <source>
        <strain evidence="1">CZZ-1</strain>
    </source>
</reference>
<sequence length="377" mass="44730">MGMNIALNTREGLLEAISYIEDEKRNSTNELEKLAFNCLKKTQEFNDIDLEYRVRIALIVIHNDLHKTDLVVSMFPWLLNTCDNNKGRYDYKQILWYYRWIITAAKHYSSIPKSKLFELTEDFERRCREVGIGEKTIHDYKFYFYSEMGELELAEKEYVLWQSTSYNIFHECEKCDKLFLNCYLADRGRYEELLEVIQPVLRGEITCHSNERYNFHLGMLGYMMLGKWEEAEFFAAKSMKQLNPNVAFLYPFSSHMVYYGITGQFEKGRKIFEKQFRYLLGALPDVPRLEFLVGALEFFKRLYKSNQQLIRLNLPKQEILVAGEEGYAVEEVLNYIQSEVDRLARALDQRNENNHYKQFVVSLAERYARVEAPKTDN</sequence>
<dbReference type="AlphaFoldDB" id="A0A8J6P9M8"/>
<evidence type="ECO:0000313" key="2">
    <source>
        <dbReference type="Proteomes" id="UP000652681"/>
    </source>
</evidence>
<proteinExistence type="predicted"/>